<dbReference type="EMBL" id="CAJNOT010009247">
    <property type="protein sequence ID" value="CAF1523791.1"/>
    <property type="molecule type" value="Genomic_DNA"/>
</dbReference>
<comment type="caution">
    <text evidence="1">The sequence shown here is derived from an EMBL/GenBank/DDBJ whole genome shotgun (WGS) entry which is preliminary data.</text>
</comment>
<gene>
    <name evidence="1" type="ORF">ZHD862_LOCUS38474</name>
</gene>
<accession>A0A815UPZ7</accession>
<evidence type="ECO:0000313" key="1">
    <source>
        <dbReference type="EMBL" id="CAF1523791.1"/>
    </source>
</evidence>
<proteinExistence type="predicted"/>
<dbReference type="Proteomes" id="UP000663864">
    <property type="component" value="Unassembled WGS sequence"/>
</dbReference>
<dbReference type="AlphaFoldDB" id="A0A815UPZ7"/>
<reference evidence="1" key="1">
    <citation type="submission" date="2021-02" db="EMBL/GenBank/DDBJ databases">
        <authorList>
            <person name="Nowell W R."/>
        </authorList>
    </citation>
    <scope>NUCLEOTIDE SEQUENCE</scope>
</reference>
<protein>
    <submittedName>
        <fullName evidence="1">Uncharacterized protein</fullName>
    </submittedName>
</protein>
<feature type="non-terminal residue" evidence="1">
    <location>
        <position position="1"/>
    </location>
</feature>
<sequence>MKQKEVYNLFKRYSIDIPQEEQMAIEMLRSTNERLLKRA</sequence>
<evidence type="ECO:0000313" key="2">
    <source>
        <dbReference type="Proteomes" id="UP000663864"/>
    </source>
</evidence>
<organism evidence="1 2">
    <name type="scientific">Rotaria sordida</name>
    <dbReference type="NCBI Taxonomy" id="392033"/>
    <lineage>
        <taxon>Eukaryota</taxon>
        <taxon>Metazoa</taxon>
        <taxon>Spiralia</taxon>
        <taxon>Gnathifera</taxon>
        <taxon>Rotifera</taxon>
        <taxon>Eurotatoria</taxon>
        <taxon>Bdelloidea</taxon>
        <taxon>Philodinida</taxon>
        <taxon>Philodinidae</taxon>
        <taxon>Rotaria</taxon>
    </lineage>
</organism>
<name>A0A815UPZ7_9BILA</name>